<protein>
    <submittedName>
        <fullName evidence="1">Uncharacterized protein</fullName>
    </submittedName>
</protein>
<dbReference type="VEuPathDB" id="VectorBase:HLOH_064800"/>
<reference evidence="1 2" key="1">
    <citation type="journal article" date="2020" name="Cell">
        <title>Large-Scale Comparative Analyses of Tick Genomes Elucidate Their Genetic Diversity and Vector Capacities.</title>
        <authorList>
            <consortium name="Tick Genome and Microbiome Consortium (TIGMIC)"/>
            <person name="Jia N."/>
            <person name="Wang J."/>
            <person name="Shi W."/>
            <person name="Du L."/>
            <person name="Sun Y."/>
            <person name="Zhan W."/>
            <person name="Jiang J.F."/>
            <person name="Wang Q."/>
            <person name="Zhang B."/>
            <person name="Ji P."/>
            <person name="Bell-Sakyi L."/>
            <person name="Cui X.M."/>
            <person name="Yuan T.T."/>
            <person name="Jiang B.G."/>
            <person name="Yang W.F."/>
            <person name="Lam T.T."/>
            <person name="Chang Q.C."/>
            <person name="Ding S.J."/>
            <person name="Wang X.J."/>
            <person name="Zhu J.G."/>
            <person name="Ruan X.D."/>
            <person name="Zhao L."/>
            <person name="Wei J.T."/>
            <person name="Ye R.Z."/>
            <person name="Que T.C."/>
            <person name="Du C.H."/>
            <person name="Zhou Y.H."/>
            <person name="Cheng J.X."/>
            <person name="Dai P.F."/>
            <person name="Guo W.B."/>
            <person name="Han X.H."/>
            <person name="Huang E.J."/>
            <person name="Li L.F."/>
            <person name="Wei W."/>
            <person name="Gao Y.C."/>
            <person name="Liu J.Z."/>
            <person name="Shao H.Z."/>
            <person name="Wang X."/>
            <person name="Wang C.C."/>
            <person name="Yang T.C."/>
            <person name="Huo Q.B."/>
            <person name="Li W."/>
            <person name="Chen H.Y."/>
            <person name="Chen S.E."/>
            <person name="Zhou L.G."/>
            <person name="Ni X.B."/>
            <person name="Tian J.H."/>
            <person name="Sheng Y."/>
            <person name="Liu T."/>
            <person name="Pan Y.S."/>
            <person name="Xia L.Y."/>
            <person name="Li J."/>
            <person name="Zhao F."/>
            <person name="Cao W.C."/>
        </authorList>
    </citation>
    <scope>NUCLEOTIDE SEQUENCE [LARGE SCALE GENOMIC DNA]</scope>
    <source>
        <strain evidence="1">HaeL-2018</strain>
    </source>
</reference>
<dbReference type="Proteomes" id="UP000821853">
    <property type="component" value="Unassembled WGS sequence"/>
</dbReference>
<evidence type="ECO:0000313" key="1">
    <source>
        <dbReference type="EMBL" id="KAH9384267.1"/>
    </source>
</evidence>
<organism evidence="1 2">
    <name type="scientific">Haemaphysalis longicornis</name>
    <name type="common">Bush tick</name>
    <dbReference type="NCBI Taxonomy" id="44386"/>
    <lineage>
        <taxon>Eukaryota</taxon>
        <taxon>Metazoa</taxon>
        <taxon>Ecdysozoa</taxon>
        <taxon>Arthropoda</taxon>
        <taxon>Chelicerata</taxon>
        <taxon>Arachnida</taxon>
        <taxon>Acari</taxon>
        <taxon>Parasitiformes</taxon>
        <taxon>Ixodida</taxon>
        <taxon>Ixodoidea</taxon>
        <taxon>Ixodidae</taxon>
        <taxon>Haemaphysalinae</taxon>
        <taxon>Haemaphysalis</taxon>
    </lineage>
</organism>
<name>A0A9J6H973_HAELO</name>
<gene>
    <name evidence="1" type="ORF">HPB48_026260</name>
</gene>
<dbReference type="AlphaFoldDB" id="A0A9J6H973"/>
<comment type="caution">
    <text evidence="1">The sequence shown here is derived from an EMBL/GenBank/DDBJ whole genome shotgun (WGS) entry which is preliminary data.</text>
</comment>
<accession>A0A9J6H973</accession>
<keyword evidence="2" id="KW-1185">Reference proteome</keyword>
<evidence type="ECO:0000313" key="2">
    <source>
        <dbReference type="Proteomes" id="UP000821853"/>
    </source>
</evidence>
<dbReference type="EMBL" id="JABSTR010001951">
    <property type="protein sequence ID" value="KAH9384267.1"/>
    <property type="molecule type" value="Genomic_DNA"/>
</dbReference>
<proteinExistence type="predicted"/>
<sequence length="100" mass="11640">MQKEFYDNVCIQVQRIDNLVIASTARKDLAFDFLREISSIRLVRDIFTVRALVKTPEWIIKGVINGVPLNTSPENSRTDSACQRVIRLLPHEYRENRLQP</sequence>